<comment type="subcellular location">
    <subcellularLocation>
        <location evidence="1">Cell membrane</location>
        <topology evidence="1">Multi-pass membrane protein</topology>
    </subcellularLocation>
</comment>
<evidence type="ECO:0000256" key="4">
    <source>
        <dbReference type="ARBA" id="ARBA00022989"/>
    </source>
</evidence>
<accession>A0ABS4F4G3</accession>
<evidence type="ECO:0000256" key="6">
    <source>
        <dbReference type="SAM" id="Phobius"/>
    </source>
</evidence>
<dbReference type="SMART" id="SM00267">
    <property type="entry name" value="GGDEF"/>
    <property type="match status" value="1"/>
</dbReference>
<sequence>MINILFTNFCILVTFLYVSGLLSRQYVTGFDSPSRSVKLCGGVLFGIYGIILMYYSFPIDPRFFADLRHLAIIVIASYLGWLPSLIAGLLMAVGRVLLFGMTGYSAVAGAGMLVIGMICGLISLARWDRLTKMMTMSIASMLVLFFVIASNIPDRDKVFSVFTQHLIISLLATLVIYMLTEYIHTSNKLFLQLKKYAETDYLTSLNNLRQFEQLLSERFLEAQHFSERLGVLMIDIDHFKKINDTYGHAAGDAVLQQLSKVLKDNARSFDEVSRNGGEEFSVLVPEATIAETTALAERIRAAVERHAFTLDDGTKLHITISIGVAVHPDTIRSREARQLMEQADQELYRAKNNGRNRVCSAPEIHDYMLS</sequence>
<dbReference type="PROSITE" id="PS50887">
    <property type="entry name" value="GGDEF"/>
    <property type="match status" value="1"/>
</dbReference>
<reference evidence="8 9" key="1">
    <citation type="submission" date="2021-03" db="EMBL/GenBank/DDBJ databases">
        <title>Genomic Encyclopedia of Type Strains, Phase IV (KMG-IV): sequencing the most valuable type-strain genomes for metagenomic binning, comparative biology and taxonomic classification.</title>
        <authorList>
            <person name="Goeker M."/>
        </authorList>
    </citation>
    <scope>NUCLEOTIDE SEQUENCE [LARGE SCALE GENOMIC DNA]</scope>
    <source>
        <strain evidence="8 9">DSM 15596</strain>
    </source>
</reference>
<feature type="transmembrane region" description="Helical" evidence="6">
    <location>
        <begin position="6"/>
        <end position="27"/>
    </location>
</feature>
<evidence type="ECO:0000313" key="9">
    <source>
        <dbReference type="Proteomes" id="UP000706926"/>
    </source>
</evidence>
<dbReference type="EMBL" id="JAGGKI010000001">
    <property type="protein sequence ID" value="MBP1891140.1"/>
    <property type="molecule type" value="Genomic_DNA"/>
</dbReference>
<dbReference type="InterPro" id="IPR011620">
    <property type="entry name" value="Sig_transdc_His_kinase_LytS_TM"/>
</dbReference>
<dbReference type="Pfam" id="PF07694">
    <property type="entry name" value="5TM-5TMR_LYT"/>
    <property type="match status" value="1"/>
</dbReference>
<evidence type="ECO:0000256" key="1">
    <source>
        <dbReference type="ARBA" id="ARBA00004651"/>
    </source>
</evidence>
<gene>
    <name evidence="8" type="ORF">J2Z18_000209</name>
</gene>
<dbReference type="InterPro" id="IPR000160">
    <property type="entry name" value="GGDEF_dom"/>
</dbReference>
<evidence type="ECO:0000313" key="8">
    <source>
        <dbReference type="EMBL" id="MBP1891140.1"/>
    </source>
</evidence>
<dbReference type="GO" id="GO:0052621">
    <property type="term" value="F:diguanylate cyclase activity"/>
    <property type="evidence" value="ECO:0007669"/>
    <property type="project" value="UniProtKB-EC"/>
</dbReference>
<keyword evidence="9" id="KW-1185">Reference proteome</keyword>
<dbReference type="SUPFAM" id="SSF55073">
    <property type="entry name" value="Nucleotide cyclase"/>
    <property type="match status" value="1"/>
</dbReference>
<keyword evidence="4 6" id="KW-1133">Transmembrane helix</keyword>
<dbReference type="Pfam" id="PF00990">
    <property type="entry name" value="GGDEF"/>
    <property type="match status" value="1"/>
</dbReference>
<dbReference type="RefSeq" id="WP_007128857.1">
    <property type="nucleotide sequence ID" value="NZ_CBCSDU010000048.1"/>
</dbReference>
<dbReference type="InterPro" id="IPR043128">
    <property type="entry name" value="Rev_trsase/Diguanyl_cyclase"/>
</dbReference>
<evidence type="ECO:0000256" key="5">
    <source>
        <dbReference type="ARBA" id="ARBA00023136"/>
    </source>
</evidence>
<feature type="transmembrane region" description="Helical" evidence="6">
    <location>
        <begin position="104"/>
        <end position="127"/>
    </location>
</feature>
<keyword evidence="8" id="KW-0548">Nucleotidyltransferase</keyword>
<evidence type="ECO:0000256" key="3">
    <source>
        <dbReference type="ARBA" id="ARBA00022692"/>
    </source>
</evidence>
<dbReference type="PANTHER" id="PTHR45138">
    <property type="entry name" value="REGULATORY COMPONENTS OF SENSORY TRANSDUCTION SYSTEM"/>
    <property type="match status" value="1"/>
</dbReference>
<dbReference type="Gene3D" id="3.30.70.270">
    <property type="match status" value="1"/>
</dbReference>
<comment type="caution">
    <text evidence="8">The sequence shown here is derived from an EMBL/GenBank/DDBJ whole genome shotgun (WGS) entry which is preliminary data.</text>
</comment>
<dbReference type="PANTHER" id="PTHR45138:SF9">
    <property type="entry name" value="DIGUANYLATE CYCLASE DGCM-RELATED"/>
    <property type="match status" value="1"/>
</dbReference>
<keyword evidence="2" id="KW-1003">Cell membrane</keyword>
<dbReference type="InterPro" id="IPR029787">
    <property type="entry name" value="Nucleotide_cyclase"/>
</dbReference>
<organism evidence="8 9">
    <name type="scientific">Paenibacillus lactis</name>
    <dbReference type="NCBI Taxonomy" id="228574"/>
    <lineage>
        <taxon>Bacteria</taxon>
        <taxon>Bacillati</taxon>
        <taxon>Bacillota</taxon>
        <taxon>Bacilli</taxon>
        <taxon>Bacillales</taxon>
        <taxon>Paenibacillaceae</taxon>
        <taxon>Paenibacillus</taxon>
    </lineage>
</organism>
<keyword evidence="8" id="KW-0808">Transferase</keyword>
<feature type="domain" description="GGDEF" evidence="7">
    <location>
        <begin position="227"/>
        <end position="363"/>
    </location>
</feature>
<proteinExistence type="predicted"/>
<feature type="transmembrane region" description="Helical" evidence="6">
    <location>
        <begin position="69"/>
        <end position="92"/>
    </location>
</feature>
<dbReference type="Proteomes" id="UP000706926">
    <property type="component" value="Unassembled WGS sequence"/>
</dbReference>
<feature type="transmembrane region" description="Helical" evidence="6">
    <location>
        <begin position="159"/>
        <end position="179"/>
    </location>
</feature>
<dbReference type="GeneID" id="95402268"/>
<dbReference type="EC" id="2.7.7.65" evidence="8"/>
<name>A0ABS4F4G3_9BACL</name>
<feature type="transmembrane region" description="Helical" evidence="6">
    <location>
        <begin position="133"/>
        <end position="152"/>
    </location>
</feature>
<evidence type="ECO:0000259" key="7">
    <source>
        <dbReference type="PROSITE" id="PS50887"/>
    </source>
</evidence>
<protein>
    <submittedName>
        <fullName evidence="8">Diguanylate cyclase</fullName>
        <ecNumber evidence="8">2.7.7.65</ecNumber>
    </submittedName>
</protein>
<keyword evidence="3 6" id="KW-0812">Transmembrane</keyword>
<dbReference type="InterPro" id="IPR050469">
    <property type="entry name" value="Diguanylate_Cyclase"/>
</dbReference>
<dbReference type="NCBIfam" id="TIGR00254">
    <property type="entry name" value="GGDEF"/>
    <property type="match status" value="1"/>
</dbReference>
<keyword evidence="5 6" id="KW-0472">Membrane</keyword>
<dbReference type="CDD" id="cd01949">
    <property type="entry name" value="GGDEF"/>
    <property type="match status" value="1"/>
</dbReference>
<feature type="transmembrane region" description="Helical" evidence="6">
    <location>
        <begin position="39"/>
        <end position="57"/>
    </location>
</feature>
<evidence type="ECO:0000256" key="2">
    <source>
        <dbReference type="ARBA" id="ARBA00022475"/>
    </source>
</evidence>